<dbReference type="Proteomes" id="UP001151760">
    <property type="component" value="Unassembled WGS sequence"/>
</dbReference>
<keyword evidence="4" id="KW-1185">Reference proteome</keyword>
<feature type="compositionally biased region" description="Pro residues" evidence="1">
    <location>
        <begin position="106"/>
        <end position="126"/>
    </location>
</feature>
<dbReference type="PANTHER" id="PTHR46148:SF59">
    <property type="entry name" value="NUCLEOTIDYLTRANSFERASE, RIBONUCLEASE H"/>
    <property type="match status" value="1"/>
</dbReference>
<evidence type="ECO:0000259" key="2">
    <source>
        <dbReference type="Pfam" id="PF24626"/>
    </source>
</evidence>
<evidence type="ECO:0000313" key="4">
    <source>
        <dbReference type="Proteomes" id="UP001151760"/>
    </source>
</evidence>
<dbReference type="InterPro" id="IPR056924">
    <property type="entry name" value="SH3_Tf2-1"/>
</dbReference>
<feature type="region of interest" description="Disordered" evidence="1">
    <location>
        <begin position="106"/>
        <end position="262"/>
    </location>
</feature>
<accession>A0ABQ5GBA8</accession>
<reference evidence="3" key="2">
    <citation type="submission" date="2022-01" db="EMBL/GenBank/DDBJ databases">
        <authorList>
            <person name="Yamashiro T."/>
            <person name="Shiraishi A."/>
            <person name="Satake H."/>
            <person name="Nakayama K."/>
        </authorList>
    </citation>
    <scope>NUCLEOTIDE SEQUENCE</scope>
</reference>
<reference evidence="3" key="1">
    <citation type="journal article" date="2022" name="Int. J. Mol. Sci.">
        <title>Draft Genome of Tanacetum Coccineum: Genomic Comparison of Closely Related Tanacetum-Family Plants.</title>
        <authorList>
            <person name="Yamashiro T."/>
            <person name="Shiraishi A."/>
            <person name="Nakayama K."/>
            <person name="Satake H."/>
        </authorList>
    </citation>
    <scope>NUCLEOTIDE SEQUENCE</scope>
</reference>
<protein>
    <recommendedName>
        <fullName evidence="2">Tf2-1-like SH3-like domain-containing protein</fullName>
    </recommendedName>
</protein>
<feature type="compositionally biased region" description="Basic residues" evidence="1">
    <location>
        <begin position="246"/>
        <end position="255"/>
    </location>
</feature>
<sequence length="465" mass="51538">MLKVSPWKGVIRFGKRGKLNPRYIGPFKVLAKVGTVAYKLELPQQLSRVHSTFHVSNLKKCLFDEPLAIPLDEIHIDDKLHFVEEPVEIMDREVKRLKQSRIPIIKAPPSPEYVPGPENPPSPDYVPGPEYSEYLVPSDDEVPIEDQPLHDDASPTALSPGYVADSDPSEEDPEEDHDDDDDDDEDEASEEEEDAEEHLAPPDSAALPAIDTVPSAEDTKAFETNKSAPTPPPPRSPRTKVSFSQKRLRRARKTVRPQPPMAASTEALIAEYAAAPRPPLPPPSPLSPWSSPLPHIPSPPLPLPSLPTHTSPPYADAPLGYKAAMIQDDIPNAVMPFRKRARFTAPASKFEVGESSAAAAARQARHTLSHRVDYGFIDILDASFFTKREAAEACRVWAQSESRSQAIEAQLRALQRDVSVLQKQRIDDGDRMTSHIQHEHDRFRELVRTRDAGPQEGPIDACSSC</sequence>
<comment type="caution">
    <text evidence="3">The sequence shown here is derived from an EMBL/GenBank/DDBJ whole genome shotgun (WGS) entry which is preliminary data.</text>
</comment>
<evidence type="ECO:0000256" key="1">
    <source>
        <dbReference type="SAM" id="MobiDB-lite"/>
    </source>
</evidence>
<feature type="domain" description="Tf2-1-like SH3-like" evidence="2">
    <location>
        <begin position="1"/>
        <end position="61"/>
    </location>
</feature>
<gene>
    <name evidence="3" type="ORF">Tco_1032251</name>
</gene>
<feature type="compositionally biased region" description="Acidic residues" evidence="1">
    <location>
        <begin position="167"/>
        <end position="196"/>
    </location>
</feature>
<proteinExistence type="predicted"/>
<dbReference type="Pfam" id="PF24626">
    <property type="entry name" value="SH3_Tf2-1"/>
    <property type="match status" value="1"/>
</dbReference>
<evidence type="ECO:0000313" key="3">
    <source>
        <dbReference type="EMBL" id="GJT72965.1"/>
    </source>
</evidence>
<dbReference type="PANTHER" id="PTHR46148">
    <property type="entry name" value="CHROMO DOMAIN-CONTAINING PROTEIN"/>
    <property type="match status" value="1"/>
</dbReference>
<dbReference type="EMBL" id="BQNB010018308">
    <property type="protein sequence ID" value="GJT72965.1"/>
    <property type="molecule type" value="Genomic_DNA"/>
</dbReference>
<name>A0ABQ5GBA8_9ASTR</name>
<organism evidence="3 4">
    <name type="scientific">Tanacetum coccineum</name>
    <dbReference type="NCBI Taxonomy" id="301880"/>
    <lineage>
        <taxon>Eukaryota</taxon>
        <taxon>Viridiplantae</taxon>
        <taxon>Streptophyta</taxon>
        <taxon>Embryophyta</taxon>
        <taxon>Tracheophyta</taxon>
        <taxon>Spermatophyta</taxon>
        <taxon>Magnoliopsida</taxon>
        <taxon>eudicotyledons</taxon>
        <taxon>Gunneridae</taxon>
        <taxon>Pentapetalae</taxon>
        <taxon>asterids</taxon>
        <taxon>campanulids</taxon>
        <taxon>Asterales</taxon>
        <taxon>Asteraceae</taxon>
        <taxon>Asteroideae</taxon>
        <taxon>Anthemideae</taxon>
        <taxon>Anthemidinae</taxon>
        <taxon>Tanacetum</taxon>
    </lineage>
</organism>